<dbReference type="Proteomes" id="UP001457197">
    <property type="component" value="Unassembled WGS sequence"/>
</dbReference>
<proteinExistence type="predicted"/>
<evidence type="ECO:0000313" key="2">
    <source>
        <dbReference type="EMBL" id="MEQ2362379.1"/>
    </source>
</evidence>
<feature type="signal peptide" evidence="1">
    <location>
        <begin position="1"/>
        <end position="22"/>
    </location>
</feature>
<reference evidence="2 3" key="1">
    <citation type="submission" date="2024-03" db="EMBL/GenBank/DDBJ databases">
        <title>Human intestinal bacterial collection.</title>
        <authorList>
            <person name="Pauvert C."/>
            <person name="Hitch T.C.A."/>
            <person name="Clavel T."/>
        </authorList>
    </citation>
    <scope>NUCLEOTIDE SEQUENCE [LARGE SCALE GENOMIC DNA]</scope>
    <source>
        <strain evidence="2 3">CLA-AA-H175</strain>
    </source>
</reference>
<keyword evidence="1" id="KW-0732">Signal</keyword>
<gene>
    <name evidence="2" type="ORF">WMO44_09535</name>
</gene>
<evidence type="ECO:0008006" key="4">
    <source>
        <dbReference type="Google" id="ProtNLM"/>
    </source>
</evidence>
<comment type="caution">
    <text evidence="2">The sequence shown here is derived from an EMBL/GenBank/DDBJ whole genome shotgun (WGS) entry which is preliminary data.</text>
</comment>
<name>A0ABV1AW00_9FIRM</name>
<evidence type="ECO:0000313" key="3">
    <source>
        <dbReference type="Proteomes" id="UP001457197"/>
    </source>
</evidence>
<accession>A0ABV1AW00</accession>
<dbReference type="RefSeq" id="WP_349152421.1">
    <property type="nucleotide sequence ID" value="NZ_JBBMEO010000014.1"/>
</dbReference>
<keyword evidence="3" id="KW-1185">Reference proteome</keyword>
<sequence length="88" mass="9751">MRKTLKALALTICATSLCGALAGCEADKAMETDEDPVKTVYVYSPDGTLLDKGVCEESFWDWRWPVVSVNVNGKKYETGWANVVFVEE</sequence>
<protein>
    <recommendedName>
        <fullName evidence="4">Lipoprotein</fullName>
    </recommendedName>
</protein>
<dbReference type="EMBL" id="JBBMEO010000014">
    <property type="protein sequence ID" value="MEQ2362379.1"/>
    <property type="molecule type" value="Genomic_DNA"/>
</dbReference>
<organism evidence="2 3">
    <name type="scientific">Faecalibacterium tardum</name>
    <dbReference type="NCBI Taxonomy" id="3133156"/>
    <lineage>
        <taxon>Bacteria</taxon>
        <taxon>Bacillati</taxon>
        <taxon>Bacillota</taxon>
        <taxon>Clostridia</taxon>
        <taxon>Eubacteriales</taxon>
        <taxon>Oscillospiraceae</taxon>
        <taxon>Faecalibacterium</taxon>
    </lineage>
</organism>
<dbReference type="PROSITE" id="PS51257">
    <property type="entry name" value="PROKAR_LIPOPROTEIN"/>
    <property type="match status" value="1"/>
</dbReference>
<evidence type="ECO:0000256" key="1">
    <source>
        <dbReference type="SAM" id="SignalP"/>
    </source>
</evidence>
<feature type="chain" id="PRO_5047536474" description="Lipoprotein" evidence="1">
    <location>
        <begin position="23"/>
        <end position="88"/>
    </location>
</feature>